<protein>
    <recommendedName>
        <fullName evidence="3">Outer membrane protein beta-barrel domain-containing protein</fullName>
    </recommendedName>
</protein>
<dbReference type="EMBL" id="JADIMU010000069">
    <property type="protein sequence ID" value="MBO8444059.1"/>
    <property type="molecule type" value="Genomic_DNA"/>
</dbReference>
<accession>A0A9D9HAL0</accession>
<comment type="caution">
    <text evidence="1">The sequence shown here is derived from an EMBL/GenBank/DDBJ whole genome shotgun (WGS) entry which is preliminary data.</text>
</comment>
<evidence type="ECO:0000313" key="2">
    <source>
        <dbReference type="Proteomes" id="UP000823633"/>
    </source>
</evidence>
<evidence type="ECO:0000313" key="1">
    <source>
        <dbReference type="EMBL" id="MBO8444059.1"/>
    </source>
</evidence>
<sequence length="181" mass="20057">MKTILALIICMLTTVPLTALSLYAGLDAASLLSFAYDELSIRAEVSISLDDNLRLAMGGGVHDTMDSYDDRGYGTIALAADYFPFPFLGLYVGMSLAEVHFPYGLDSDGVIRFSNTLRIGWSLDFPYVSLDLRLNIRDLVSAGAQDSHVLAQTIGQLGRFSFTCLVSYRYDFNMLERRLLK</sequence>
<dbReference type="AlphaFoldDB" id="A0A9D9HAL0"/>
<reference evidence="1" key="1">
    <citation type="submission" date="2020-10" db="EMBL/GenBank/DDBJ databases">
        <authorList>
            <person name="Gilroy R."/>
        </authorList>
    </citation>
    <scope>NUCLEOTIDE SEQUENCE</scope>
    <source>
        <strain evidence="1">11167</strain>
    </source>
</reference>
<organism evidence="1 2">
    <name type="scientific">Candidatus Aphodenecus pullistercoris</name>
    <dbReference type="NCBI Taxonomy" id="2840669"/>
    <lineage>
        <taxon>Bacteria</taxon>
        <taxon>Pseudomonadati</taxon>
        <taxon>Spirochaetota</taxon>
        <taxon>Spirochaetia</taxon>
        <taxon>Spirochaetales</taxon>
        <taxon>Candidatus Aphodenecus</taxon>
    </lineage>
</organism>
<proteinExistence type="predicted"/>
<evidence type="ECO:0008006" key="3">
    <source>
        <dbReference type="Google" id="ProtNLM"/>
    </source>
</evidence>
<gene>
    <name evidence="1" type="ORF">IAC42_09960</name>
</gene>
<reference evidence="1" key="2">
    <citation type="journal article" date="2021" name="PeerJ">
        <title>Extensive microbial diversity within the chicken gut microbiome revealed by metagenomics and culture.</title>
        <authorList>
            <person name="Gilroy R."/>
            <person name="Ravi A."/>
            <person name="Getino M."/>
            <person name="Pursley I."/>
            <person name="Horton D.L."/>
            <person name="Alikhan N.F."/>
            <person name="Baker D."/>
            <person name="Gharbi K."/>
            <person name="Hall N."/>
            <person name="Watson M."/>
            <person name="Adriaenssens E.M."/>
            <person name="Foster-Nyarko E."/>
            <person name="Jarju S."/>
            <person name="Secka A."/>
            <person name="Antonio M."/>
            <person name="Oren A."/>
            <person name="Chaudhuri R.R."/>
            <person name="La Ragione R."/>
            <person name="Hildebrand F."/>
            <person name="Pallen M.J."/>
        </authorList>
    </citation>
    <scope>NUCLEOTIDE SEQUENCE</scope>
    <source>
        <strain evidence="1">11167</strain>
    </source>
</reference>
<name>A0A9D9HAL0_9SPIR</name>
<dbReference type="Proteomes" id="UP000823633">
    <property type="component" value="Unassembled WGS sequence"/>
</dbReference>